<evidence type="ECO:0000313" key="1">
    <source>
        <dbReference type="EMBL" id="MFC3763504.1"/>
    </source>
</evidence>
<organism evidence="1 2">
    <name type="scientific">Tenggerimyces flavus</name>
    <dbReference type="NCBI Taxonomy" id="1708749"/>
    <lineage>
        <taxon>Bacteria</taxon>
        <taxon>Bacillati</taxon>
        <taxon>Actinomycetota</taxon>
        <taxon>Actinomycetes</taxon>
        <taxon>Propionibacteriales</taxon>
        <taxon>Nocardioidaceae</taxon>
        <taxon>Tenggerimyces</taxon>
    </lineage>
</organism>
<dbReference type="Proteomes" id="UP001595699">
    <property type="component" value="Unassembled WGS sequence"/>
</dbReference>
<evidence type="ECO:0000313" key="2">
    <source>
        <dbReference type="Proteomes" id="UP001595699"/>
    </source>
</evidence>
<reference evidence="2" key="1">
    <citation type="journal article" date="2019" name="Int. J. Syst. Evol. Microbiol.">
        <title>The Global Catalogue of Microorganisms (GCM) 10K type strain sequencing project: providing services to taxonomists for standard genome sequencing and annotation.</title>
        <authorList>
            <consortium name="The Broad Institute Genomics Platform"/>
            <consortium name="The Broad Institute Genome Sequencing Center for Infectious Disease"/>
            <person name="Wu L."/>
            <person name="Ma J."/>
        </authorList>
    </citation>
    <scope>NUCLEOTIDE SEQUENCE [LARGE SCALE GENOMIC DNA]</scope>
    <source>
        <strain evidence="2">CGMCC 4.7241</strain>
    </source>
</reference>
<accession>A0ABV7YFB9</accession>
<protein>
    <submittedName>
        <fullName evidence="1">Uncharacterized protein</fullName>
    </submittedName>
</protein>
<gene>
    <name evidence="1" type="ORF">ACFOUW_21880</name>
</gene>
<sequence>MIATVATVTSVTAEVRADIDAATLELSPSDQAILAVGNGGGLDAARALGYSPTEYAQRLHAARRRLRHAVVRRRRKLAWRVPAAA</sequence>
<dbReference type="RefSeq" id="WP_205115537.1">
    <property type="nucleotide sequence ID" value="NZ_JAFBCM010000001.1"/>
</dbReference>
<comment type="caution">
    <text evidence="1">The sequence shown here is derived from an EMBL/GenBank/DDBJ whole genome shotgun (WGS) entry which is preliminary data.</text>
</comment>
<proteinExistence type="predicted"/>
<keyword evidence="2" id="KW-1185">Reference proteome</keyword>
<dbReference type="EMBL" id="JBHRZH010000019">
    <property type="protein sequence ID" value="MFC3763504.1"/>
    <property type="molecule type" value="Genomic_DNA"/>
</dbReference>
<name>A0ABV7YFB9_9ACTN</name>